<evidence type="ECO:0000256" key="4">
    <source>
        <dbReference type="ARBA" id="ARBA00022679"/>
    </source>
</evidence>
<dbReference type="Pfam" id="PF03982">
    <property type="entry name" value="DAGAT"/>
    <property type="match status" value="1"/>
</dbReference>
<keyword evidence="7 11" id="KW-1133">Transmembrane helix</keyword>
<comment type="subcellular location">
    <subcellularLocation>
        <location evidence="1 11">Endoplasmic reticulum membrane</location>
        <topology evidence="1 11">Multi-pass membrane protein</topology>
    </subcellularLocation>
</comment>
<comment type="caution">
    <text evidence="11">Lacks conserved residue(s) required for the propagation of feature annotation.</text>
</comment>
<dbReference type="Proteomes" id="UP000693946">
    <property type="component" value="Linkage Group LG3"/>
</dbReference>
<dbReference type="GO" id="GO:0004144">
    <property type="term" value="F:diacylglycerol O-acyltransferase activity"/>
    <property type="evidence" value="ECO:0007669"/>
    <property type="project" value="TreeGrafter"/>
</dbReference>
<reference evidence="12" key="2">
    <citation type="submission" date="2021-03" db="EMBL/GenBank/DDBJ databases">
        <authorList>
            <person name="Guerrero-Cozar I."/>
            <person name="Gomez-Garrido J."/>
            <person name="Berbel C."/>
            <person name="Martinez-Blanch J.F."/>
            <person name="Alioto T."/>
            <person name="Claros M.G."/>
            <person name="Gagnaire P.A."/>
            <person name="Manchado M."/>
        </authorList>
    </citation>
    <scope>NUCLEOTIDE SEQUENCE</scope>
    <source>
        <strain evidence="12">Sse05_10M</strain>
        <tissue evidence="12">Blood</tissue>
    </source>
</reference>
<keyword evidence="10" id="KW-0012">Acyltransferase</keyword>
<sequence>MKIEFAPLNIPVQRRLQTASVLQWVFSFVALAQCCLAAFILLLLSDWWILALLYAGWLWLDWDTPSCGGRRSQWIRSWTIWDYFRDYFPITLVKTVDLDPKKNYIFGFHPHGVLVAGAFANFCTESTGFSCLFPGLRSHLLMLPFWFRVPLFRDYIMCGGLVSSAKSSLSYLVSCPEGGQVAVIAVGGAPEALDARPGALKLQIKNRKGFIKLALKHGAQLVPVFSFGENELFDQMENPAGSSLRTLQNRLQSIMGVALPLFHARGVFQYSFGLIPYRKSIHTVVGKPISVTQTPSPSSEDIESLHAIYLQSLTDLFEQHKHTYGLSDDQHLTFI</sequence>
<proteinExistence type="inferred from homology"/>
<keyword evidence="13" id="KW-1185">Reference proteome</keyword>
<evidence type="ECO:0000256" key="9">
    <source>
        <dbReference type="ARBA" id="ARBA00023136"/>
    </source>
</evidence>
<keyword evidence="5 11" id="KW-0812">Transmembrane</keyword>
<evidence type="ECO:0000256" key="8">
    <source>
        <dbReference type="ARBA" id="ARBA00023098"/>
    </source>
</evidence>
<evidence type="ECO:0000256" key="10">
    <source>
        <dbReference type="ARBA" id="ARBA00023315"/>
    </source>
</evidence>
<evidence type="ECO:0000256" key="6">
    <source>
        <dbReference type="ARBA" id="ARBA00022824"/>
    </source>
</evidence>
<protein>
    <recommendedName>
        <fullName evidence="11">Acyltransferase</fullName>
        <ecNumber evidence="11">2.3.1.-</ecNumber>
    </recommendedName>
</protein>
<comment type="similarity">
    <text evidence="2 11">Belongs to the diacylglycerol acyltransferase family.</text>
</comment>
<feature type="transmembrane region" description="Helical" evidence="11">
    <location>
        <begin position="21"/>
        <end position="41"/>
    </location>
</feature>
<reference evidence="12 13" key="1">
    <citation type="journal article" date="2021" name="Sci. Rep.">
        <title>Chromosome anchoring in Senegalese sole (Solea senegalensis) reveals sex-associated markers and genome rearrangements in flatfish.</title>
        <authorList>
            <person name="Guerrero-Cozar I."/>
            <person name="Gomez-Garrido J."/>
            <person name="Berbel C."/>
            <person name="Martinez-Blanch J.F."/>
            <person name="Alioto T."/>
            <person name="Claros M.G."/>
            <person name="Gagnaire P.A."/>
            <person name="Manchado M."/>
        </authorList>
    </citation>
    <scope>NUCLEOTIDE SEQUENCE [LARGE SCALE GENOMIC DNA]</scope>
    <source>
        <strain evidence="12">Sse05_10M</strain>
    </source>
</reference>
<organism evidence="12 13">
    <name type="scientific">Solea senegalensis</name>
    <name type="common">Senegalese sole</name>
    <dbReference type="NCBI Taxonomy" id="28829"/>
    <lineage>
        <taxon>Eukaryota</taxon>
        <taxon>Metazoa</taxon>
        <taxon>Chordata</taxon>
        <taxon>Craniata</taxon>
        <taxon>Vertebrata</taxon>
        <taxon>Euteleostomi</taxon>
        <taxon>Actinopterygii</taxon>
        <taxon>Neopterygii</taxon>
        <taxon>Teleostei</taxon>
        <taxon>Neoteleostei</taxon>
        <taxon>Acanthomorphata</taxon>
        <taxon>Carangaria</taxon>
        <taxon>Pleuronectiformes</taxon>
        <taxon>Pleuronectoidei</taxon>
        <taxon>Soleidae</taxon>
        <taxon>Solea</taxon>
    </lineage>
</organism>
<keyword evidence="6 11" id="KW-0256">Endoplasmic reticulum</keyword>
<evidence type="ECO:0000313" key="13">
    <source>
        <dbReference type="Proteomes" id="UP000693946"/>
    </source>
</evidence>
<dbReference type="PANTHER" id="PTHR12317:SF78">
    <property type="entry name" value="ACYLTRANSFERASE"/>
    <property type="match status" value="1"/>
</dbReference>
<evidence type="ECO:0000256" key="7">
    <source>
        <dbReference type="ARBA" id="ARBA00022989"/>
    </source>
</evidence>
<evidence type="ECO:0000256" key="3">
    <source>
        <dbReference type="ARBA" id="ARBA00022516"/>
    </source>
</evidence>
<evidence type="ECO:0000256" key="11">
    <source>
        <dbReference type="RuleBase" id="RU367023"/>
    </source>
</evidence>
<keyword evidence="4 11" id="KW-0808">Transferase</keyword>
<dbReference type="CDD" id="cd07987">
    <property type="entry name" value="LPLAT_MGAT-like"/>
    <property type="match status" value="1"/>
</dbReference>
<evidence type="ECO:0000256" key="2">
    <source>
        <dbReference type="ARBA" id="ARBA00005420"/>
    </source>
</evidence>
<keyword evidence="3" id="KW-0444">Lipid biosynthesis</keyword>
<dbReference type="EMBL" id="JAGKHQ010000015">
    <property type="protein sequence ID" value="KAG7496342.1"/>
    <property type="molecule type" value="Genomic_DNA"/>
</dbReference>
<dbReference type="GO" id="GO:0019432">
    <property type="term" value="P:triglyceride biosynthetic process"/>
    <property type="evidence" value="ECO:0007669"/>
    <property type="project" value="TreeGrafter"/>
</dbReference>
<comment type="caution">
    <text evidence="12">The sequence shown here is derived from an EMBL/GenBank/DDBJ whole genome shotgun (WGS) entry which is preliminary data.</text>
</comment>
<gene>
    <name evidence="12" type="ORF">JOB18_017182</name>
</gene>
<dbReference type="GO" id="GO:0005789">
    <property type="term" value="C:endoplasmic reticulum membrane"/>
    <property type="evidence" value="ECO:0007669"/>
    <property type="project" value="UniProtKB-SubCell"/>
</dbReference>
<dbReference type="EC" id="2.3.1.-" evidence="11"/>
<keyword evidence="8" id="KW-0443">Lipid metabolism</keyword>
<dbReference type="PANTHER" id="PTHR12317">
    <property type="entry name" value="DIACYLGLYCEROL O-ACYLTRANSFERASE"/>
    <property type="match status" value="1"/>
</dbReference>
<evidence type="ECO:0000256" key="5">
    <source>
        <dbReference type="ARBA" id="ARBA00022692"/>
    </source>
</evidence>
<dbReference type="EMBL" id="JAGKHQ010000015">
    <property type="protein sequence ID" value="KAG7496341.1"/>
    <property type="molecule type" value="Genomic_DNA"/>
</dbReference>
<dbReference type="InterPro" id="IPR007130">
    <property type="entry name" value="DAGAT"/>
</dbReference>
<accession>A0AAV6QTQ1</accession>
<keyword evidence="9 11" id="KW-0472">Membrane</keyword>
<evidence type="ECO:0000313" key="12">
    <source>
        <dbReference type="EMBL" id="KAG7496342.1"/>
    </source>
</evidence>
<name>A0AAV6QTQ1_SOLSE</name>
<dbReference type="AlphaFoldDB" id="A0AAV6QTQ1"/>
<evidence type="ECO:0000256" key="1">
    <source>
        <dbReference type="ARBA" id="ARBA00004477"/>
    </source>
</evidence>